<dbReference type="GO" id="GO:0015079">
    <property type="term" value="F:potassium ion transmembrane transporter activity"/>
    <property type="evidence" value="ECO:0007669"/>
    <property type="project" value="UniProtKB-UniRule"/>
</dbReference>
<evidence type="ECO:0000256" key="5">
    <source>
        <dbReference type="ARBA" id="ARBA00022519"/>
    </source>
</evidence>
<evidence type="ECO:0000259" key="14">
    <source>
        <dbReference type="Pfam" id="PF02705"/>
    </source>
</evidence>
<keyword evidence="8 13" id="KW-0769">Symport</keyword>
<evidence type="ECO:0000256" key="6">
    <source>
        <dbReference type="ARBA" id="ARBA00022538"/>
    </source>
</evidence>
<feature type="transmembrane region" description="Helical" evidence="13">
    <location>
        <begin position="407"/>
        <end position="428"/>
    </location>
</feature>
<keyword evidence="9 13" id="KW-0630">Potassium</keyword>
<evidence type="ECO:0000313" key="17">
    <source>
        <dbReference type="Proteomes" id="UP000183812"/>
    </source>
</evidence>
<protein>
    <recommendedName>
        <fullName evidence="13">Probable potassium transport system protein Kup</fullName>
    </recommendedName>
</protein>
<evidence type="ECO:0000256" key="10">
    <source>
        <dbReference type="ARBA" id="ARBA00022989"/>
    </source>
</evidence>
<keyword evidence="6 13" id="KW-0633">Potassium transport</keyword>
<dbReference type="Pfam" id="PF22776">
    <property type="entry name" value="K_trans_C"/>
    <property type="match status" value="1"/>
</dbReference>
<keyword evidence="11 13" id="KW-0406">Ion transport</keyword>
<dbReference type="GO" id="GO:0005886">
    <property type="term" value="C:plasma membrane"/>
    <property type="evidence" value="ECO:0007669"/>
    <property type="project" value="UniProtKB-SubCell"/>
</dbReference>
<dbReference type="InterPro" id="IPR053952">
    <property type="entry name" value="K_trans_C"/>
</dbReference>
<evidence type="ECO:0000256" key="1">
    <source>
        <dbReference type="ARBA" id="ARBA00004141"/>
    </source>
</evidence>
<evidence type="ECO:0000256" key="9">
    <source>
        <dbReference type="ARBA" id="ARBA00022958"/>
    </source>
</evidence>
<proteinExistence type="inferred from homology"/>
<evidence type="ECO:0000313" key="16">
    <source>
        <dbReference type="EMBL" id="SDE84743.1"/>
    </source>
</evidence>
<dbReference type="PANTHER" id="PTHR30540:SF79">
    <property type="entry name" value="LOW AFFINITY POTASSIUM TRANSPORT SYSTEM PROTEIN KUP"/>
    <property type="match status" value="1"/>
</dbReference>
<comment type="similarity">
    <text evidence="2 13">Belongs to the HAK/KUP transporter (TC 2.A.72) family.</text>
</comment>
<organism evidence="16 17">
    <name type="scientific">Rhodobacter capsulatus</name>
    <name type="common">Rhodopseudomonas capsulata</name>
    <dbReference type="NCBI Taxonomy" id="1061"/>
    <lineage>
        <taxon>Bacteria</taxon>
        <taxon>Pseudomonadati</taxon>
        <taxon>Pseudomonadota</taxon>
        <taxon>Alphaproteobacteria</taxon>
        <taxon>Rhodobacterales</taxon>
        <taxon>Rhodobacter group</taxon>
        <taxon>Rhodobacter</taxon>
    </lineage>
</organism>
<dbReference type="EMBL" id="FNAY01000004">
    <property type="protein sequence ID" value="SDE84743.1"/>
    <property type="molecule type" value="Genomic_DNA"/>
</dbReference>
<accession>A0A0Q0VGM9</accession>
<dbReference type="InterPro" id="IPR023051">
    <property type="entry name" value="Kup"/>
</dbReference>
<feature type="transmembrane region" description="Helical" evidence="13">
    <location>
        <begin position="357"/>
        <end position="374"/>
    </location>
</feature>
<dbReference type="GO" id="GO:0015293">
    <property type="term" value="F:symporter activity"/>
    <property type="evidence" value="ECO:0007669"/>
    <property type="project" value="UniProtKB-UniRule"/>
</dbReference>
<gene>
    <name evidence="13" type="primary">kup</name>
    <name evidence="16" type="ORF">SAMN04244550_01179</name>
</gene>
<feature type="transmembrane region" description="Helical" evidence="13">
    <location>
        <begin position="65"/>
        <end position="86"/>
    </location>
</feature>
<sequence>MTKNESEIPEQGDRSQSHAKTGLALTSLAAIGVVYGDIGTSPLYAYREAMVASGAHGGGVDPEHVLGVLSVITWALIIVVTIKYVIILMMADNDGEGGTFSLLALVQRAMGRPTPIVLALGMLGAGLFYGDAAVTPAVSVLGAIEGLKLVTPAFEPFIVPLAVVIIVLLFVFQSKGTSAVAKFFGPVMMVWFAALAVGGVMNLIQAPVVFEALNPIRAAELVTSNGPLGLAILGAAFLAVTGAEALYADLGHFGRRPIQVSWLFVVMPSLLLNYYGQGALLMTNPGAIENPFFRLYPDWALLPMIVLAAAATVIASQAVISGAYSLTQQGVQLKLIPRLRIRQTSETQQGQIYMPEVNFWLMLGVLMLIVVFGSSSALAAAYGISVTGEMCITSILVMVVARKLWKLPLVLAIGMMVPFLALDLVFFGANSMKIFSGGYVSLAIAGGMILLMWTWRRGAAIILKLERENDVPLDMIFRQMDSKSISTVPGTAIYLTGTPDMVPAAMLHSLKHFKALHEHIVILTIVTEDVPRVAPEDRVNMEELNERFRRVELRFGYAEEPDVPKALLQCRKLGWKFDIMATSFILSQRSLKLSGQRRMPAWQSLFFFYLARNATRSSDYFRIPASRVVELGTLVNV</sequence>
<comment type="function">
    <text evidence="13">Transport of potassium into the cell. Likely operates as a K(+):H(+) symporter.</text>
</comment>
<feature type="transmembrane region" description="Helical" evidence="13">
    <location>
        <begin position="434"/>
        <end position="455"/>
    </location>
</feature>
<evidence type="ECO:0000259" key="15">
    <source>
        <dbReference type="Pfam" id="PF22776"/>
    </source>
</evidence>
<feature type="transmembrane region" description="Helical" evidence="13">
    <location>
        <begin position="153"/>
        <end position="172"/>
    </location>
</feature>
<evidence type="ECO:0000256" key="3">
    <source>
        <dbReference type="ARBA" id="ARBA00022448"/>
    </source>
</evidence>
<keyword evidence="12 13" id="KW-0472">Membrane</keyword>
<name>A0A0Q0VGM9_RHOCA</name>
<comment type="subcellular location">
    <subcellularLocation>
        <location evidence="13">Cell membrane</location>
        <topology evidence="13">Multi-pass membrane protein</topology>
    </subcellularLocation>
    <subcellularLocation>
        <location evidence="1">Membrane</location>
        <topology evidence="1">Multi-pass membrane protein</topology>
    </subcellularLocation>
</comment>
<keyword evidence="10 13" id="KW-1133">Transmembrane helix</keyword>
<evidence type="ECO:0000256" key="7">
    <source>
        <dbReference type="ARBA" id="ARBA00022692"/>
    </source>
</evidence>
<keyword evidence="7 13" id="KW-0812">Transmembrane</keyword>
<dbReference type="PANTHER" id="PTHR30540">
    <property type="entry name" value="OSMOTIC STRESS POTASSIUM TRANSPORTER"/>
    <property type="match status" value="1"/>
</dbReference>
<feature type="domain" description="K+ potassium transporter C-terminal" evidence="15">
    <location>
        <begin position="489"/>
        <end position="635"/>
    </location>
</feature>
<feature type="transmembrane region" description="Helical" evidence="13">
    <location>
        <begin position="300"/>
        <end position="326"/>
    </location>
</feature>
<feature type="transmembrane region" description="Helical" evidence="13">
    <location>
        <begin position="116"/>
        <end position="141"/>
    </location>
</feature>
<dbReference type="HAMAP" id="MF_01522">
    <property type="entry name" value="Kup"/>
    <property type="match status" value="1"/>
</dbReference>
<feature type="transmembrane region" description="Helical" evidence="13">
    <location>
        <begin position="228"/>
        <end position="248"/>
    </location>
</feature>
<comment type="catalytic activity">
    <reaction evidence="13">
        <text>K(+)(in) + H(+)(in) = K(+)(out) + H(+)(out)</text>
        <dbReference type="Rhea" id="RHEA:28490"/>
        <dbReference type="ChEBI" id="CHEBI:15378"/>
        <dbReference type="ChEBI" id="CHEBI:29103"/>
    </reaction>
</comment>
<dbReference type="InterPro" id="IPR053951">
    <property type="entry name" value="K_trans_N"/>
</dbReference>
<feature type="transmembrane region" description="Helical" evidence="13">
    <location>
        <begin position="380"/>
        <end position="400"/>
    </location>
</feature>
<keyword evidence="5" id="KW-0997">Cell inner membrane</keyword>
<evidence type="ECO:0000256" key="11">
    <source>
        <dbReference type="ARBA" id="ARBA00023065"/>
    </source>
</evidence>
<evidence type="ECO:0000256" key="13">
    <source>
        <dbReference type="HAMAP-Rule" id="MF_01522"/>
    </source>
</evidence>
<dbReference type="RefSeq" id="WP_055209684.1">
    <property type="nucleotide sequence ID" value="NZ_CP061202.1"/>
</dbReference>
<keyword evidence="4 13" id="KW-1003">Cell membrane</keyword>
<evidence type="ECO:0000256" key="4">
    <source>
        <dbReference type="ARBA" id="ARBA00022475"/>
    </source>
</evidence>
<feature type="transmembrane region" description="Helical" evidence="13">
    <location>
        <begin position="184"/>
        <end position="208"/>
    </location>
</feature>
<dbReference type="Proteomes" id="UP000183812">
    <property type="component" value="Unassembled WGS sequence"/>
</dbReference>
<reference evidence="16 17" key="1">
    <citation type="submission" date="2016-10" db="EMBL/GenBank/DDBJ databases">
        <authorList>
            <person name="de Groot N.N."/>
        </authorList>
    </citation>
    <scope>NUCLEOTIDE SEQUENCE [LARGE SCALE GENOMIC DNA]</scope>
    <source>
        <strain evidence="17">DSM 938 / 37b4</strain>
    </source>
</reference>
<evidence type="ECO:0000256" key="12">
    <source>
        <dbReference type="ARBA" id="ARBA00023136"/>
    </source>
</evidence>
<feature type="transmembrane region" description="Helical" evidence="13">
    <location>
        <begin position="260"/>
        <end position="280"/>
    </location>
</feature>
<feature type="domain" description="K+ potassium transporter integral membrane" evidence="14">
    <location>
        <begin position="27"/>
        <end position="478"/>
    </location>
</feature>
<dbReference type="OrthoDB" id="9805577at2"/>
<dbReference type="Pfam" id="PF02705">
    <property type="entry name" value="K_trans"/>
    <property type="match status" value="1"/>
</dbReference>
<evidence type="ECO:0000256" key="2">
    <source>
        <dbReference type="ARBA" id="ARBA00007019"/>
    </source>
</evidence>
<feature type="transmembrane region" description="Helical" evidence="13">
    <location>
        <begin position="21"/>
        <end position="45"/>
    </location>
</feature>
<dbReference type="InterPro" id="IPR003855">
    <property type="entry name" value="K+_transporter"/>
</dbReference>
<keyword evidence="3 13" id="KW-0813">Transport</keyword>
<dbReference type="AlphaFoldDB" id="A0A0Q0VGM9"/>
<evidence type="ECO:0000256" key="8">
    <source>
        <dbReference type="ARBA" id="ARBA00022847"/>
    </source>
</evidence>